<dbReference type="InterPro" id="IPR028994">
    <property type="entry name" value="Integrin_alpha_N"/>
</dbReference>
<dbReference type="PANTHER" id="PTHR44103">
    <property type="entry name" value="PROPROTEIN CONVERTASE P"/>
    <property type="match status" value="1"/>
</dbReference>
<accession>A0A2Z4GIL6</accession>
<dbReference type="KEGG" id="als:DJ013_10510"/>
<protein>
    <submittedName>
        <fullName evidence="2">VCBS repeat-containing protein</fullName>
    </submittedName>
</protein>
<sequence length="511" mass="57375">MPLFFSCVNDEDETEKPGTEIAPTGFSGKELAEIHCSSCHAFVAPSFLSKTIWTEDVLPAMGHRLGIYKGTKQPDNIFGPPENRAIIEKAHVFPEKAVLAKEDWDKIVSYYTENAPHADETPSRNNPIKIGLKHFKYKEANFANRPAITVLVKILPESRGLVFGDGKKRRNVLTFLDTKLAHQRTIPLEHTPVHYREELGAAYLATIGRNFYPNDLSHGAVQKIDFNKNDHSTPLISNLQRPVSMEYGDLNDDGLEDIVACEFGDLTGKLVWYENKGNDTYEARILNNKPGAIKAIIKDSNGDGLNDIFALMGQGDEGIFYYENQGNGKFKEKRLLSFLPLNGSQYMELADFNNDGYDDIMYVCGDNADKTPILKAYHGVYIFLNDGKFNFLQSYFYHQNGAYKAIPRDYDQDGDLDIASISYFPDYLDNPQESFVYLENKGNLRFNALSFPEASKGRWMVMDAEDIDGDGDIDIALGSNVQFLAQGDTTGLSKKWLTESPSVIVLENTLK</sequence>
<evidence type="ECO:0000256" key="1">
    <source>
        <dbReference type="ARBA" id="ARBA00022729"/>
    </source>
</evidence>
<dbReference type="AlphaFoldDB" id="A0A2Z4GIL6"/>
<proteinExistence type="predicted"/>
<evidence type="ECO:0000313" key="2">
    <source>
        <dbReference type="EMBL" id="AWW00876.1"/>
    </source>
</evidence>
<keyword evidence="3" id="KW-1185">Reference proteome</keyword>
<keyword evidence="1" id="KW-0732">Signal</keyword>
<dbReference type="InterPro" id="IPR013517">
    <property type="entry name" value="FG-GAP"/>
</dbReference>
<dbReference type="Pfam" id="PF13517">
    <property type="entry name" value="FG-GAP_3"/>
    <property type="match status" value="2"/>
</dbReference>
<evidence type="ECO:0000313" key="3">
    <source>
        <dbReference type="Proteomes" id="UP000249873"/>
    </source>
</evidence>
<gene>
    <name evidence="2" type="ORF">DJ013_10510</name>
</gene>
<dbReference type="SUPFAM" id="SSF69318">
    <property type="entry name" value="Integrin alpha N-terminal domain"/>
    <property type="match status" value="1"/>
</dbReference>
<name>A0A2Z4GIL6_9BACT</name>
<dbReference type="Gene3D" id="2.130.10.130">
    <property type="entry name" value="Integrin alpha, N-terminal"/>
    <property type="match status" value="1"/>
</dbReference>
<dbReference type="OrthoDB" id="1391917at2"/>
<organism evidence="2 3">
    <name type="scientific">Arcticibacterium luteifluviistationis</name>
    <dbReference type="NCBI Taxonomy" id="1784714"/>
    <lineage>
        <taxon>Bacteria</taxon>
        <taxon>Pseudomonadati</taxon>
        <taxon>Bacteroidota</taxon>
        <taxon>Cytophagia</taxon>
        <taxon>Cytophagales</taxon>
        <taxon>Leadbetterellaceae</taxon>
        <taxon>Arcticibacterium</taxon>
    </lineage>
</organism>
<dbReference type="EMBL" id="CP029480">
    <property type="protein sequence ID" value="AWW00876.1"/>
    <property type="molecule type" value="Genomic_DNA"/>
</dbReference>
<reference evidence="2 3" key="1">
    <citation type="submission" date="2018-05" db="EMBL/GenBank/DDBJ databases">
        <title>Complete genome sequence of Arcticibacterium luteifluviistationis SM1504T, a cytophagaceae bacterium isolated from Arctic surface seawater.</title>
        <authorList>
            <person name="Li Y."/>
            <person name="Qin Q.-L."/>
        </authorList>
    </citation>
    <scope>NUCLEOTIDE SEQUENCE [LARGE SCALE GENOMIC DNA]</scope>
    <source>
        <strain evidence="2 3">SM1504</strain>
    </source>
</reference>
<dbReference type="Proteomes" id="UP000249873">
    <property type="component" value="Chromosome"/>
</dbReference>
<dbReference type="PANTHER" id="PTHR44103:SF1">
    <property type="entry name" value="PROPROTEIN CONVERTASE P"/>
    <property type="match status" value="1"/>
</dbReference>